<dbReference type="InterPro" id="IPR016039">
    <property type="entry name" value="Thiolase-like"/>
</dbReference>
<dbReference type="Pfam" id="PF00195">
    <property type="entry name" value="Chal_sti_synt_N"/>
    <property type="match status" value="1"/>
</dbReference>
<feature type="domain" description="Chalcone/stilbene synthase N-terminal" evidence="4">
    <location>
        <begin position="3"/>
        <end position="214"/>
    </location>
</feature>
<gene>
    <name evidence="6" type="ORF">OE229_07500</name>
</gene>
<dbReference type="PIRSF" id="PIRSF000451">
    <property type="entry name" value="PKS_III"/>
    <property type="match status" value="1"/>
</dbReference>
<dbReference type="PANTHER" id="PTHR11877">
    <property type="entry name" value="HYDROXYMETHYLGLUTARYL-COA SYNTHASE"/>
    <property type="match status" value="1"/>
</dbReference>
<organism evidence="6 7">
    <name type="scientific">Curtobacterium poinsettiae</name>
    <dbReference type="NCBI Taxonomy" id="159612"/>
    <lineage>
        <taxon>Bacteria</taxon>
        <taxon>Bacillati</taxon>
        <taxon>Actinomycetota</taxon>
        <taxon>Actinomycetes</taxon>
        <taxon>Micrococcales</taxon>
        <taxon>Microbacteriaceae</taxon>
        <taxon>Curtobacterium</taxon>
    </lineage>
</organism>
<name>A0A9Q9T4K2_9MICO</name>
<dbReference type="PANTHER" id="PTHR11877:SF46">
    <property type="entry name" value="TYPE III POLYKETIDE SYNTHASE A"/>
    <property type="match status" value="1"/>
</dbReference>
<protein>
    <submittedName>
        <fullName evidence="6">Type III polyketide synthase</fullName>
    </submittedName>
</protein>
<evidence type="ECO:0000256" key="2">
    <source>
        <dbReference type="ARBA" id="ARBA00022679"/>
    </source>
</evidence>
<dbReference type="GO" id="GO:0030639">
    <property type="term" value="P:polyketide biosynthetic process"/>
    <property type="evidence" value="ECO:0007669"/>
    <property type="project" value="TreeGrafter"/>
</dbReference>
<dbReference type="InterPro" id="IPR011141">
    <property type="entry name" value="Polyketide_synthase_type-III"/>
</dbReference>
<proteinExistence type="inferred from homology"/>
<dbReference type="Gene3D" id="3.40.47.10">
    <property type="match status" value="2"/>
</dbReference>
<dbReference type="InterPro" id="IPR012328">
    <property type="entry name" value="Chalcone/stilbene_synt_C"/>
</dbReference>
<keyword evidence="2" id="KW-0808">Transferase</keyword>
<dbReference type="GO" id="GO:0016747">
    <property type="term" value="F:acyltransferase activity, transferring groups other than amino-acyl groups"/>
    <property type="evidence" value="ECO:0007669"/>
    <property type="project" value="InterPro"/>
</dbReference>
<dbReference type="EMBL" id="CP106879">
    <property type="protein sequence ID" value="UYC82298.1"/>
    <property type="molecule type" value="Genomic_DNA"/>
</dbReference>
<evidence type="ECO:0000256" key="1">
    <source>
        <dbReference type="ARBA" id="ARBA00005531"/>
    </source>
</evidence>
<feature type="domain" description="Chalcone/stilbene synthase C-terminal" evidence="5">
    <location>
        <begin position="226"/>
        <end position="357"/>
    </location>
</feature>
<evidence type="ECO:0000313" key="6">
    <source>
        <dbReference type="EMBL" id="UYC82298.1"/>
    </source>
</evidence>
<dbReference type="KEGG" id="cpoi:OE229_07500"/>
<feature type="active site" description="Acyl-thioester intermediate" evidence="3">
    <location>
        <position position="153"/>
    </location>
</feature>
<dbReference type="RefSeq" id="WP_262137245.1">
    <property type="nucleotide sequence ID" value="NZ_CP106879.1"/>
</dbReference>
<accession>A0A9Q9T4K2</accession>
<dbReference type="InterPro" id="IPR001099">
    <property type="entry name" value="Chalcone/stilbene_synt_N"/>
</dbReference>
<dbReference type="Pfam" id="PF02797">
    <property type="entry name" value="Chal_sti_synt_C"/>
    <property type="match status" value="1"/>
</dbReference>
<sequence length="399" mass="41255">MSATIRAIGTAVPETTLDQPRVRDLFSAQPDLGRLGRRLVPAAFDGSAVDQRHTVLEELDSERVGGAFRDDDGTLRSPSTGSRNDRYRELAPPLFVAAARDAVERAGIAPEAVTHLVTVSCTGFTQPGPDIDVVEQLGLPGGVFRHHIGFMGCCAAFPALRIAAAFVDQDPDAVVLVVCGELCTLHVRASNDPDQIVANSVFGDGAAAAVVARDGAGLRFDEFTTAVVPEGASEMAWNIGDEGFEMVLSTAVPKLVGLHVPSAVQPLLDGGSASDVPVWAVHPGGRAILDRAQESLGLPDSAMESSRRVLREHGNMSSATVLFVLRDAVDAGLEDGSAVVALAFGPGLTVESARLTAVRTEASLAAGPLESLAAEPAASPAVEPAVEPARVPVATTGAA</sequence>
<evidence type="ECO:0000259" key="4">
    <source>
        <dbReference type="Pfam" id="PF00195"/>
    </source>
</evidence>
<evidence type="ECO:0000256" key="3">
    <source>
        <dbReference type="PIRSR" id="PIRSR000451-1"/>
    </source>
</evidence>
<reference evidence="6" key="1">
    <citation type="submission" date="2022-09" db="EMBL/GenBank/DDBJ databases">
        <title>Taxonomy of Curtobacterium flaccumfaciens.</title>
        <authorList>
            <person name="Osdaghi E."/>
            <person name="Taghavi S.M."/>
            <person name="Hamidizade M."/>
            <person name="Abachi H."/>
            <person name="Fazliarab A."/>
            <person name="Baeyen S."/>
            <person name="Portier P."/>
            <person name="Van Vaerenbergh J."/>
            <person name="Jacques M.-A."/>
        </authorList>
    </citation>
    <scope>NUCLEOTIDE SEQUENCE</scope>
    <source>
        <strain evidence="6">AGQB46</strain>
    </source>
</reference>
<evidence type="ECO:0000313" key="7">
    <source>
        <dbReference type="Proteomes" id="UP001062223"/>
    </source>
</evidence>
<dbReference type="Proteomes" id="UP001062223">
    <property type="component" value="Chromosome"/>
</dbReference>
<evidence type="ECO:0000259" key="5">
    <source>
        <dbReference type="Pfam" id="PF02797"/>
    </source>
</evidence>
<dbReference type="AlphaFoldDB" id="A0A9Q9T4K2"/>
<comment type="similarity">
    <text evidence="1">Belongs to the thiolase-like superfamily. Chalcone/stilbene synthases family.</text>
</comment>
<dbReference type="CDD" id="cd00831">
    <property type="entry name" value="CHS_like"/>
    <property type="match status" value="1"/>
</dbReference>
<dbReference type="SUPFAM" id="SSF53901">
    <property type="entry name" value="Thiolase-like"/>
    <property type="match status" value="1"/>
</dbReference>